<dbReference type="GO" id="GO:0005524">
    <property type="term" value="F:ATP binding"/>
    <property type="evidence" value="ECO:0007669"/>
    <property type="project" value="UniProtKB-KW"/>
</dbReference>
<dbReference type="EMBL" id="FR874854">
    <property type="protein sequence ID" value="CCC15822.1"/>
    <property type="molecule type" value="Genomic_DNA"/>
</dbReference>
<reference evidence="5" key="1">
    <citation type="journal article" date="2011" name="J. Bacteriol.">
        <title>Genome Sequence of Lactobacillus pentosus IG1, a Strain Isolated from Spanish-Style Green Olive Fermentations.</title>
        <authorList>
            <person name="Maldonado-Barragan A."/>
            <person name="Caballero-Guerrero B."/>
            <person name="Lucena-Padros H."/>
            <person name="Ruiz-Barba J.L."/>
        </authorList>
    </citation>
    <scope>NUCLEOTIDE SEQUENCE</scope>
    <source>
        <strain evidence="5">IG1</strain>
    </source>
</reference>
<dbReference type="CDD" id="cd03230">
    <property type="entry name" value="ABC_DR_subfamily_A"/>
    <property type="match status" value="1"/>
</dbReference>
<keyword evidence="5" id="KW-0378">Hydrolase</keyword>
<feature type="domain" description="ABC transporter" evidence="4">
    <location>
        <begin position="30"/>
        <end position="260"/>
    </location>
</feature>
<evidence type="ECO:0000313" key="5">
    <source>
        <dbReference type="EMBL" id="CCC15822.1"/>
    </source>
</evidence>
<dbReference type="SUPFAM" id="SSF52540">
    <property type="entry name" value="P-loop containing nucleoside triphosphate hydrolases"/>
    <property type="match status" value="1"/>
</dbReference>
<dbReference type="GO" id="GO:0016887">
    <property type="term" value="F:ATP hydrolysis activity"/>
    <property type="evidence" value="ECO:0007669"/>
    <property type="project" value="InterPro"/>
</dbReference>
<keyword evidence="3" id="KW-0067">ATP-binding</keyword>
<evidence type="ECO:0000256" key="2">
    <source>
        <dbReference type="ARBA" id="ARBA00022741"/>
    </source>
</evidence>
<dbReference type="PROSITE" id="PS50893">
    <property type="entry name" value="ABC_TRANSPORTER_2"/>
    <property type="match status" value="1"/>
</dbReference>
<organism evidence="5">
    <name type="scientific">Lactiplantibacillus pentosus IG1</name>
    <dbReference type="NCBI Taxonomy" id="1042160"/>
    <lineage>
        <taxon>Bacteria</taxon>
        <taxon>Bacillati</taxon>
        <taxon>Bacillota</taxon>
        <taxon>Bacilli</taxon>
        <taxon>Lactobacillales</taxon>
        <taxon>Lactobacillaceae</taxon>
        <taxon>Lactiplantibacillus</taxon>
    </lineage>
</organism>
<dbReference type="AlphaFoldDB" id="G0M0Q4"/>
<keyword evidence="2" id="KW-0547">Nucleotide-binding</keyword>
<dbReference type="InterPro" id="IPR051782">
    <property type="entry name" value="ABC_Transporter_VariousFunc"/>
</dbReference>
<accession>G0M0Q4</accession>
<protein>
    <submittedName>
        <fullName evidence="5">ABC superfamily ATP binding cassette transporter, ABC protein</fullName>
        <ecNumber evidence="5">3.6.3.-</ecNumber>
    </submittedName>
</protein>
<dbReference type="PANTHER" id="PTHR42939">
    <property type="entry name" value="ABC TRANSPORTER ATP-BINDING PROTEIN ALBC-RELATED"/>
    <property type="match status" value="1"/>
</dbReference>
<proteinExistence type="predicted"/>
<keyword evidence="1" id="KW-0813">Transport</keyword>
<evidence type="ECO:0000259" key="4">
    <source>
        <dbReference type="PROSITE" id="PS50893"/>
    </source>
</evidence>
<dbReference type="InterPro" id="IPR003593">
    <property type="entry name" value="AAA+_ATPase"/>
</dbReference>
<dbReference type="PROSITE" id="PS00211">
    <property type="entry name" value="ABC_TRANSPORTER_1"/>
    <property type="match status" value="1"/>
</dbReference>
<dbReference type="Pfam" id="PF00005">
    <property type="entry name" value="ABC_tran"/>
    <property type="match status" value="1"/>
</dbReference>
<name>G0M0Q4_LACPE</name>
<evidence type="ECO:0000256" key="3">
    <source>
        <dbReference type="ARBA" id="ARBA00022840"/>
    </source>
</evidence>
<dbReference type="Gene3D" id="3.40.50.300">
    <property type="entry name" value="P-loop containing nucleotide triphosphate hydrolases"/>
    <property type="match status" value="1"/>
</dbReference>
<dbReference type="InterPro" id="IPR017871">
    <property type="entry name" value="ABC_transporter-like_CS"/>
</dbReference>
<evidence type="ECO:0000256" key="1">
    <source>
        <dbReference type="ARBA" id="ARBA00022448"/>
    </source>
</evidence>
<sequence>MNDSSTDSSRSYAIIGTLIPTQKEVNVMALAVQHLVGGYSQIPVLKDISFEVEPGELVGLIGLNGAGKSTTINHIIGLLTPMKGTISLNGVTLAQDPQAYKRQIAYIPETPILYEELTLKEHLEMTMLAYGLDQTKAWQRANDLLKTFRLANKLDWFPANFSKGMKQKVMIVCAFITGAKLFIIDEPFLGLDPLAVHDLLALIADVKQQGAAVLMSTHVLDTAEKACDKFVLLHAGEVQTQGTFAEIKANYPDAGESLNDIYLSLTGVTRDE</sequence>
<dbReference type="InterPro" id="IPR027417">
    <property type="entry name" value="P-loop_NTPase"/>
</dbReference>
<dbReference type="SMART" id="SM00382">
    <property type="entry name" value="AAA"/>
    <property type="match status" value="1"/>
</dbReference>
<dbReference type="InterPro" id="IPR003439">
    <property type="entry name" value="ABC_transporter-like_ATP-bd"/>
</dbReference>
<dbReference type="PANTHER" id="PTHR42939:SF5">
    <property type="entry name" value="ABC-TYPE TRANSPORTER ATP-BINDING PROTEIN ECSA"/>
    <property type="match status" value="1"/>
</dbReference>
<gene>
    <name evidence="5" type="ORF">LPENT_00518</name>
</gene>
<dbReference type="EC" id="3.6.3.-" evidence="5"/>